<keyword evidence="5" id="KW-0560">Oxidoreductase</keyword>
<dbReference type="GO" id="GO:0016705">
    <property type="term" value="F:oxidoreductase activity, acting on paired donors, with incorporation or reduction of molecular oxygen"/>
    <property type="evidence" value="ECO:0007669"/>
    <property type="project" value="InterPro"/>
</dbReference>
<dbReference type="CDD" id="cd11062">
    <property type="entry name" value="CYP58-like"/>
    <property type="match status" value="1"/>
</dbReference>
<dbReference type="InterPro" id="IPR050121">
    <property type="entry name" value="Cytochrome_P450_monoxygenase"/>
</dbReference>
<dbReference type="GO" id="GO:0004497">
    <property type="term" value="F:monooxygenase activity"/>
    <property type="evidence" value="ECO:0007669"/>
    <property type="project" value="UniProtKB-KW"/>
</dbReference>
<dbReference type="EMBL" id="LKEB01000095">
    <property type="protein sequence ID" value="ROV90801.1"/>
    <property type="molecule type" value="Genomic_DNA"/>
</dbReference>
<dbReference type="Proteomes" id="UP000285146">
    <property type="component" value="Unassembled WGS sequence"/>
</dbReference>
<keyword evidence="4" id="KW-0479">Metal-binding</keyword>
<gene>
    <name evidence="9" type="ORF">VPNG_09860</name>
</gene>
<dbReference type="SUPFAM" id="SSF48264">
    <property type="entry name" value="Cytochrome P450"/>
    <property type="match status" value="1"/>
</dbReference>
<keyword evidence="6" id="KW-0408">Iron</keyword>
<name>A0A423VIN0_9PEZI</name>
<comment type="cofactor">
    <cofactor evidence="1">
        <name>heme</name>
        <dbReference type="ChEBI" id="CHEBI:30413"/>
    </cofactor>
</comment>
<protein>
    <recommendedName>
        <fullName evidence="11">Cytochrome P450</fullName>
    </recommendedName>
</protein>
<keyword evidence="3" id="KW-0349">Heme</keyword>
<feature type="transmembrane region" description="Helical" evidence="8">
    <location>
        <begin position="228"/>
        <end position="251"/>
    </location>
</feature>
<keyword evidence="7" id="KW-0503">Monooxygenase</keyword>
<dbReference type="STRING" id="1230097.A0A423VIN0"/>
<evidence type="ECO:0000256" key="5">
    <source>
        <dbReference type="ARBA" id="ARBA00023002"/>
    </source>
</evidence>
<comment type="caution">
    <text evidence="9">The sequence shown here is derived from an EMBL/GenBank/DDBJ whole genome shotgun (WGS) entry which is preliminary data.</text>
</comment>
<keyword evidence="8" id="KW-0812">Transmembrane</keyword>
<evidence type="ECO:0000256" key="3">
    <source>
        <dbReference type="ARBA" id="ARBA00022617"/>
    </source>
</evidence>
<dbReference type="PANTHER" id="PTHR24305:SF157">
    <property type="entry name" value="N-ACETYLTRYPTOPHAN 6-HYDROXYLASE IVOC-RELATED"/>
    <property type="match status" value="1"/>
</dbReference>
<evidence type="ECO:0000313" key="10">
    <source>
        <dbReference type="Proteomes" id="UP000285146"/>
    </source>
</evidence>
<accession>A0A423VIN0</accession>
<dbReference type="OrthoDB" id="3945418at2759"/>
<evidence type="ECO:0000256" key="6">
    <source>
        <dbReference type="ARBA" id="ARBA00023004"/>
    </source>
</evidence>
<comment type="similarity">
    <text evidence="2">Belongs to the cytochrome P450 family.</text>
</comment>
<keyword evidence="10" id="KW-1185">Reference proteome</keyword>
<feature type="transmembrane region" description="Helical" evidence="8">
    <location>
        <begin position="12"/>
        <end position="31"/>
    </location>
</feature>
<dbReference type="InParanoid" id="A0A423VIN0"/>
<dbReference type="InterPro" id="IPR036396">
    <property type="entry name" value="Cyt_P450_sf"/>
</dbReference>
<dbReference type="Pfam" id="PF00067">
    <property type="entry name" value="p450"/>
    <property type="match status" value="1"/>
</dbReference>
<evidence type="ECO:0000256" key="7">
    <source>
        <dbReference type="ARBA" id="ARBA00023033"/>
    </source>
</evidence>
<evidence type="ECO:0000256" key="2">
    <source>
        <dbReference type="ARBA" id="ARBA00010617"/>
    </source>
</evidence>
<dbReference type="GO" id="GO:0005506">
    <property type="term" value="F:iron ion binding"/>
    <property type="evidence" value="ECO:0007669"/>
    <property type="project" value="InterPro"/>
</dbReference>
<evidence type="ECO:0000256" key="1">
    <source>
        <dbReference type="ARBA" id="ARBA00001971"/>
    </source>
</evidence>
<proteinExistence type="inferred from homology"/>
<reference evidence="9 10" key="1">
    <citation type="submission" date="2015-09" db="EMBL/GenBank/DDBJ databases">
        <title>Host preference determinants of Valsa canker pathogens revealed by comparative genomics.</title>
        <authorList>
            <person name="Yin Z."/>
            <person name="Huang L."/>
        </authorList>
    </citation>
    <scope>NUCLEOTIDE SEQUENCE [LARGE SCALE GENOMIC DNA]</scope>
    <source>
        <strain evidence="9 10">SXYLt</strain>
    </source>
</reference>
<dbReference type="AlphaFoldDB" id="A0A423VIN0"/>
<keyword evidence="8" id="KW-1133">Transmembrane helix</keyword>
<organism evidence="9 10">
    <name type="scientific">Cytospora leucostoma</name>
    <dbReference type="NCBI Taxonomy" id="1230097"/>
    <lineage>
        <taxon>Eukaryota</taxon>
        <taxon>Fungi</taxon>
        <taxon>Dikarya</taxon>
        <taxon>Ascomycota</taxon>
        <taxon>Pezizomycotina</taxon>
        <taxon>Sordariomycetes</taxon>
        <taxon>Sordariomycetidae</taxon>
        <taxon>Diaporthales</taxon>
        <taxon>Cytosporaceae</taxon>
        <taxon>Cytospora</taxon>
    </lineage>
</organism>
<dbReference type="PANTHER" id="PTHR24305">
    <property type="entry name" value="CYTOCHROME P450"/>
    <property type="match status" value="1"/>
</dbReference>
<sequence length="373" mass="43247">MVLPNLNVPGFVAIALALLLAHWVCCIFVVVRRLFFSPLARFPGPKIAAATGWYEFYYQYWCNGQYVFEIEKMHKKYGPIVRVTPEELSIHDPEFYNELYVTESKRRTDHYDQFGQGIGFDDSHLFTRDHDLHRLRRKPLEPFFSKLGISRNLQMIAEVAVQLETRLREFAGTTKVIRLDHAFSAYAGDIIGRMCLDTKESSQRFLSDPNFSTDWFDIIMMIIQSIPLFMAFPWIIWVLKYLPASVLLWAYPRGRAFDTLREKAKSNIRQALASHSVNDENVTSLFHHVVHSDMPESQKSEQRLIKEAQLLLTGGTFTSGRTLGVATYYILSRPELHRRLSEELREPMSSWPAQVPELEKLTLLQAIIKESLR</sequence>
<evidence type="ECO:0008006" key="11">
    <source>
        <dbReference type="Google" id="ProtNLM"/>
    </source>
</evidence>
<keyword evidence="8" id="KW-0472">Membrane</keyword>
<evidence type="ECO:0000256" key="4">
    <source>
        <dbReference type="ARBA" id="ARBA00022723"/>
    </source>
</evidence>
<evidence type="ECO:0000313" key="9">
    <source>
        <dbReference type="EMBL" id="ROV90801.1"/>
    </source>
</evidence>
<dbReference type="InterPro" id="IPR001128">
    <property type="entry name" value="Cyt_P450"/>
</dbReference>
<dbReference type="Gene3D" id="1.10.630.10">
    <property type="entry name" value="Cytochrome P450"/>
    <property type="match status" value="1"/>
</dbReference>
<dbReference type="GO" id="GO:0020037">
    <property type="term" value="F:heme binding"/>
    <property type="evidence" value="ECO:0007669"/>
    <property type="project" value="InterPro"/>
</dbReference>
<evidence type="ECO:0000256" key="8">
    <source>
        <dbReference type="SAM" id="Phobius"/>
    </source>
</evidence>